<dbReference type="EMBL" id="AVPK01000004">
    <property type="protein sequence ID" value="KGN37927.1"/>
    <property type="molecule type" value="Genomic_DNA"/>
</dbReference>
<gene>
    <name evidence="4" type="ORF">N803_12765</name>
</gene>
<name>A0A0A0JPE8_9MICO</name>
<keyword evidence="1" id="KW-0238">DNA-binding</keyword>
<dbReference type="GO" id="GO:0003677">
    <property type="term" value="F:DNA binding"/>
    <property type="evidence" value="ECO:0007669"/>
    <property type="project" value="UniProtKB-KW"/>
</dbReference>
<dbReference type="GO" id="GO:0003700">
    <property type="term" value="F:DNA-binding transcription factor activity"/>
    <property type="evidence" value="ECO:0007669"/>
    <property type="project" value="InterPro"/>
</dbReference>
<keyword evidence="5" id="KW-1185">Reference proteome</keyword>
<dbReference type="InterPro" id="IPR000551">
    <property type="entry name" value="MerR-type_HTH_dom"/>
</dbReference>
<evidence type="ECO:0000256" key="2">
    <source>
        <dbReference type="SAM" id="Coils"/>
    </source>
</evidence>
<dbReference type="SMART" id="SM00422">
    <property type="entry name" value="HTH_MERR"/>
    <property type="match status" value="1"/>
</dbReference>
<keyword evidence="2" id="KW-0175">Coiled coil</keyword>
<reference evidence="4 5" key="1">
    <citation type="submission" date="2013-08" db="EMBL/GenBank/DDBJ databases">
        <title>The genome sequence of Knoellia subterranea.</title>
        <authorList>
            <person name="Zhu W."/>
            <person name="Wang G."/>
        </authorList>
    </citation>
    <scope>NUCLEOTIDE SEQUENCE [LARGE SCALE GENOMIC DNA]</scope>
    <source>
        <strain evidence="4 5">KCTC 19937</strain>
    </source>
</reference>
<evidence type="ECO:0000256" key="1">
    <source>
        <dbReference type="ARBA" id="ARBA00023125"/>
    </source>
</evidence>
<dbReference type="Proteomes" id="UP000030011">
    <property type="component" value="Unassembled WGS sequence"/>
</dbReference>
<dbReference type="AlphaFoldDB" id="A0A0A0JPE8"/>
<feature type="coiled-coil region" evidence="2">
    <location>
        <begin position="91"/>
        <end position="118"/>
    </location>
</feature>
<dbReference type="PANTHER" id="PTHR30204:SF97">
    <property type="entry name" value="MERR FAMILY REGULATORY PROTEIN"/>
    <property type="match status" value="1"/>
</dbReference>
<dbReference type="PANTHER" id="PTHR30204">
    <property type="entry name" value="REDOX-CYCLING DRUG-SENSING TRANSCRIPTIONAL ACTIVATOR SOXR"/>
    <property type="match status" value="1"/>
</dbReference>
<accession>A0A0A0JPE8</accession>
<feature type="domain" description="HTH merR-type" evidence="3">
    <location>
        <begin position="17"/>
        <end position="85"/>
    </location>
</feature>
<dbReference type="SUPFAM" id="SSF46955">
    <property type="entry name" value="Putative DNA-binding domain"/>
    <property type="match status" value="1"/>
</dbReference>
<protein>
    <submittedName>
        <fullName evidence="4">MerR family transcriptional regulator</fullName>
    </submittedName>
</protein>
<sequence length="152" mass="17380">MSLKEVTMSDDTERAENWSISDLAGRFDLPTHVLRHWEDIGLLTPRRDASGYRRYGHDDLVRVAVIQRNKLAGMTLEQIHVLLDAGAKDRHEVLEAHLRDLEERRVALERSREMTEHALRCRAHDITACPRFAAAVEDLVEGRRQPGLTAHA</sequence>
<dbReference type="STRING" id="1385521.N803_12765"/>
<dbReference type="Pfam" id="PF13411">
    <property type="entry name" value="MerR_1"/>
    <property type="match status" value="1"/>
</dbReference>
<evidence type="ECO:0000313" key="4">
    <source>
        <dbReference type="EMBL" id="KGN37927.1"/>
    </source>
</evidence>
<evidence type="ECO:0000313" key="5">
    <source>
        <dbReference type="Proteomes" id="UP000030011"/>
    </source>
</evidence>
<comment type="caution">
    <text evidence="4">The sequence shown here is derived from an EMBL/GenBank/DDBJ whole genome shotgun (WGS) entry which is preliminary data.</text>
</comment>
<dbReference type="Gene3D" id="1.10.1660.10">
    <property type="match status" value="1"/>
</dbReference>
<evidence type="ECO:0000259" key="3">
    <source>
        <dbReference type="PROSITE" id="PS50937"/>
    </source>
</evidence>
<dbReference type="InterPro" id="IPR009061">
    <property type="entry name" value="DNA-bd_dom_put_sf"/>
</dbReference>
<proteinExistence type="predicted"/>
<dbReference type="PROSITE" id="PS50937">
    <property type="entry name" value="HTH_MERR_2"/>
    <property type="match status" value="1"/>
</dbReference>
<dbReference type="InterPro" id="IPR047057">
    <property type="entry name" value="MerR_fam"/>
</dbReference>
<dbReference type="eggNOG" id="COG0789">
    <property type="taxonomic scope" value="Bacteria"/>
</dbReference>
<organism evidence="4 5">
    <name type="scientific">Knoellia subterranea KCTC 19937</name>
    <dbReference type="NCBI Taxonomy" id="1385521"/>
    <lineage>
        <taxon>Bacteria</taxon>
        <taxon>Bacillati</taxon>
        <taxon>Actinomycetota</taxon>
        <taxon>Actinomycetes</taxon>
        <taxon>Micrococcales</taxon>
        <taxon>Intrasporangiaceae</taxon>
        <taxon>Knoellia</taxon>
    </lineage>
</organism>
<dbReference type="CDD" id="cd00592">
    <property type="entry name" value="HTH_MerR-like"/>
    <property type="match status" value="1"/>
</dbReference>